<dbReference type="InterPro" id="IPR011990">
    <property type="entry name" value="TPR-like_helical_dom_sf"/>
</dbReference>
<dbReference type="EMBL" id="CANHGI010000001">
    <property type="protein sequence ID" value="CAI5439321.1"/>
    <property type="molecule type" value="Genomic_DNA"/>
</dbReference>
<dbReference type="OrthoDB" id="5838873at2759"/>
<dbReference type="GO" id="GO:0097431">
    <property type="term" value="C:mitotic spindle pole"/>
    <property type="evidence" value="ECO:0007669"/>
    <property type="project" value="TreeGrafter"/>
</dbReference>
<organism evidence="1 2">
    <name type="scientific">Caenorhabditis angaria</name>
    <dbReference type="NCBI Taxonomy" id="860376"/>
    <lineage>
        <taxon>Eukaryota</taxon>
        <taxon>Metazoa</taxon>
        <taxon>Ecdysozoa</taxon>
        <taxon>Nematoda</taxon>
        <taxon>Chromadorea</taxon>
        <taxon>Rhabditida</taxon>
        <taxon>Rhabditina</taxon>
        <taxon>Rhabditomorpha</taxon>
        <taxon>Rhabditoidea</taxon>
        <taxon>Rhabditidae</taxon>
        <taxon>Peloderinae</taxon>
        <taxon>Caenorhabditis</taxon>
    </lineage>
</organism>
<protein>
    <submittedName>
        <fullName evidence="1">Uncharacterized protein</fullName>
    </submittedName>
</protein>
<reference evidence="1" key="1">
    <citation type="submission" date="2022-11" db="EMBL/GenBank/DDBJ databases">
        <authorList>
            <person name="Kikuchi T."/>
        </authorList>
    </citation>
    <scope>NUCLEOTIDE SEQUENCE</scope>
    <source>
        <strain evidence="1">PS1010</strain>
    </source>
</reference>
<dbReference type="PANTHER" id="PTHR16056:SF36">
    <property type="entry name" value="TETRATRICOPEPTIDE REPEAT PROTEIN"/>
    <property type="match status" value="1"/>
</dbReference>
<dbReference type="GO" id="GO:0008017">
    <property type="term" value="F:microtubule binding"/>
    <property type="evidence" value="ECO:0007669"/>
    <property type="project" value="TreeGrafter"/>
</dbReference>
<accession>A0A9P1I709</accession>
<dbReference type="PANTHER" id="PTHR16056">
    <property type="entry name" value="REGULATOR OF MICROTUBULE DYNAMICS PROTEIN"/>
    <property type="match status" value="1"/>
</dbReference>
<dbReference type="InterPro" id="IPR049039">
    <property type="entry name" value="RMD1-3_a_helical_rpt"/>
</dbReference>
<proteinExistence type="predicted"/>
<dbReference type="GO" id="GO:0005876">
    <property type="term" value="C:spindle microtubule"/>
    <property type="evidence" value="ECO:0007669"/>
    <property type="project" value="TreeGrafter"/>
</dbReference>
<dbReference type="SUPFAM" id="SSF48452">
    <property type="entry name" value="TPR-like"/>
    <property type="match status" value="1"/>
</dbReference>
<gene>
    <name evidence="1" type="ORF">CAMP_LOCUS1958</name>
</gene>
<dbReference type="Pfam" id="PF21033">
    <property type="entry name" value="RMD1-3"/>
    <property type="match status" value="1"/>
</dbReference>
<evidence type="ECO:0000313" key="2">
    <source>
        <dbReference type="Proteomes" id="UP001152747"/>
    </source>
</evidence>
<dbReference type="Gene3D" id="1.25.40.10">
    <property type="entry name" value="Tetratricopeptide repeat domain"/>
    <property type="match status" value="1"/>
</dbReference>
<evidence type="ECO:0000313" key="1">
    <source>
        <dbReference type="EMBL" id="CAI5439321.1"/>
    </source>
</evidence>
<name>A0A9P1I709_9PELO</name>
<keyword evidence="2" id="KW-1185">Reference proteome</keyword>
<sequence>MADDSQIIEKLDTLAGDYEIESIENVLKHVENLNLEELAPNLKVAVLRRKAEWLYALSNHEEDKKKRYELLENAYNSALSAHSIDESDFNSLKVLCSTSGRLAEESGIQKKIHFGFLFKGYLDKAIALNDNDFETLHMRGRFSYTVSNLSMVERIAAKVIGKIPETSYQEALQDLLNADKITPDVAENQLFVGKTYLALGDLPNAKIWLKMAAENESEGCVEEELVEEAKEILKDKKFAKI</sequence>
<comment type="caution">
    <text evidence="1">The sequence shown here is derived from an EMBL/GenBank/DDBJ whole genome shotgun (WGS) entry which is preliminary data.</text>
</comment>
<dbReference type="AlphaFoldDB" id="A0A9P1I709"/>
<dbReference type="Proteomes" id="UP001152747">
    <property type="component" value="Unassembled WGS sequence"/>
</dbReference>
<dbReference type="GO" id="GO:0005739">
    <property type="term" value="C:mitochondrion"/>
    <property type="evidence" value="ECO:0007669"/>
    <property type="project" value="TreeGrafter"/>
</dbReference>